<dbReference type="GO" id="GO:0016747">
    <property type="term" value="F:acyltransferase activity, transferring groups other than amino-acyl groups"/>
    <property type="evidence" value="ECO:0007669"/>
    <property type="project" value="UniProtKB-ARBA"/>
</dbReference>
<keyword evidence="2" id="KW-0012">Acyltransferase</keyword>
<evidence type="ECO:0000256" key="1">
    <source>
        <dbReference type="ARBA" id="ARBA00022679"/>
    </source>
</evidence>
<keyword evidence="1" id="KW-0808">Transferase</keyword>
<dbReference type="InterPro" id="IPR023213">
    <property type="entry name" value="CAT-like_dom_sf"/>
</dbReference>
<evidence type="ECO:0000313" key="4">
    <source>
        <dbReference type="Proteomes" id="UP000594263"/>
    </source>
</evidence>
<reference evidence="3" key="1">
    <citation type="submission" date="2021-01" db="UniProtKB">
        <authorList>
            <consortium name="EnsemblPlants"/>
        </authorList>
    </citation>
    <scope>IDENTIFICATION</scope>
</reference>
<dbReference type="Gramene" id="Kaladp0230s0001.1.v1.1">
    <property type="protein sequence ID" value="Kaladp0230s0001.1.v1.1.CDS.1"/>
    <property type="gene ID" value="Kaladp0230s0001.v1.1"/>
</dbReference>
<evidence type="ECO:0000313" key="3">
    <source>
        <dbReference type="EnsemblPlants" id="Kaladp0230s0001.1.v1.1.CDS.1"/>
    </source>
</evidence>
<dbReference type="Pfam" id="PF02458">
    <property type="entry name" value="Transferase"/>
    <property type="match status" value="1"/>
</dbReference>
<proteinExistence type="predicted"/>
<sequence length="232" mass="25726">MKVVERHSVAPPPGSVPSTTLPLSFLDILWLVVKPVQRTFLYRLPSLSTPHFLQNILPNLKHSLSLALLHFFPVAVSIVFHWDQPGSRPYIHYEEGYSVALTVGESDKDFDLLVNRDGEMIDDAILRELVPCLSAADQVPLFAVQMTVFPSRGICVGIAYKHALGDGRSVMNFMNTWSSICRSSGALPPLPVLDRSLVTDPSGVLQDILLQQLKSLPQPSFFDKVDRPVLAK</sequence>
<protein>
    <submittedName>
        <fullName evidence="3">Uncharacterized protein</fullName>
    </submittedName>
</protein>
<name>A0A7N0V9A5_KALFE</name>
<dbReference type="Proteomes" id="UP000594263">
    <property type="component" value="Unplaced"/>
</dbReference>
<evidence type="ECO:0000256" key="2">
    <source>
        <dbReference type="ARBA" id="ARBA00023315"/>
    </source>
</evidence>
<accession>A0A7N0V9A5</accession>
<dbReference type="AlphaFoldDB" id="A0A7N0V9A5"/>
<dbReference type="OMA" id="CLLAHEG"/>
<organism evidence="3 4">
    <name type="scientific">Kalanchoe fedtschenkoi</name>
    <name type="common">Lavender scallops</name>
    <name type="synonym">South American air plant</name>
    <dbReference type="NCBI Taxonomy" id="63787"/>
    <lineage>
        <taxon>Eukaryota</taxon>
        <taxon>Viridiplantae</taxon>
        <taxon>Streptophyta</taxon>
        <taxon>Embryophyta</taxon>
        <taxon>Tracheophyta</taxon>
        <taxon>Spermatophyta</taxon>
        <taxon>Magnoliopsida</taxon>
        <taxon>eudicotyledons</taxon>
        <taxon>Gunneridae</taxon>
        <taxon>Pentapetalae</taxon>
        <taxon>Saxifragales</taxon>
        <taxon>Crassulaceae</taxon>
        <taxon>Kalanchoe</taxon>
    </lineage>
</organism>
<keyword evidence="4" id="KW-1185">Reference proteome</keyword>
<dbReference type="EnsemblPlants" id="Kaladp0230s0001.1.v1.1">
    <property type="protein sequence ID" value="Kaladp0230s0001.1.v1.1.CDS.1"/>
    <property type="gene ID" value="Kaladp0230s0001.v1.1"/>
</dbReference>
<dbReference type="InterPro" id="IPR051504">
    <property type="entry name" value="Plant_metabolite_acyltrans"/>
</dbReference>
<dbReference type="Gene3D" id="3.30.559.10">
    <property type="entry name" value="Chloramphenicol acetyltransferase-like domain"/>
    <property type="match status" value="1"/>
</dbReference>
<dbReference type="PANTHER" id="PTHR31625">
    <property type="match status" value="1"/>
</dbReference>